<keyword evidence="3" id="KW-0693">Viral RNA replication</keyword>
<dbReference type="GO" id="GO:0039694">
    <property type="term" value="P:viral RNA genome replication"/>
    <property type="evidence" value="ECO:0007669"/>
    <property type="project" value="InterPro"/>
</dbReference>
<dbReference type="GO" id="GO:0006351">
    <property type="term" value="P:DNA-templated transcription"/>
    <property type="evidence" value="ECO:0007669"/>
    <property type="project" value="InterPro"/>
</dbReference>
<dbReference type="GO" id="GO:0003723">
    <property type="term" value="F:RNA binding"/>
    <property type="evidence" value="ECO:0007669"/>
    <property type="project" value="InterPro"/>
</dbReference>
<keyword evidence="2" id="KW-0548">Nucleotidyltransferase</keyword>
<feature type="domain" description="RdRp catalytic" evidence="4">
    <location>
        <begin position="227"/>
        <end position="360"/>
    </location>
</feature>
<dbReference type="GO" id="GO:0003968">
    <property type="term" value="F:RNA-directed RNA polymerase activity"/>
    <property type="evidence" value="ECO:0007669"/>
    <property type="project" value="InterPro"/>
</dbReference>
<sequence>MEQLEPKKGFNVDYRHAGLDGEACKFANYHFGRRFVDKVMDKYVRSVSSAESVRGDLLKYHRKYTTSTVRRDKTNLPVLQSIADDFTSKEKLVPLIGGAIKHEDFPRDKSCGLPWREKGFKTKGEALADKEVRGSIFRQWEAIGNGREGFGLPDTCAYFRAQLVAPDENKIRAVWGIPLDVIVEEFRFFNPYIRWLEQTGAPIAYCVEMATGGMAYINEMCDQFPNHKYLMVEYKEFDKSIPPWLIRDAFKIVFDSFNLTQVEDVEGKRERVNPARTKRRIRALVKYFINTPVRLPSGDRFLKKGGVPSGSMFTNIINSIVNAIIMRYCIYHTTGHLPAAEMHLGDDSFIIPEGITNLDDLTYVAKEKFEMDVHPKKSYLTTNPENVQFLDYFNRRGLPYKGHA</sequence>
<dbReference type="InterPro" id="IPR007094">
    <property type="entry name" value="RNA-dir_pol_PSvirus"/>
</dbReference>
<dbReference type="EMBL" id="MW052109">
    <property type="protein sequence ID" value="QQM16305.1"/>
    <property type="molecule type" value="Genomic_RNA"/>
</dbReference>
<evidence type="ECO:0000259" key="4">
    <source>
        <dbReference type="PROSITE" id="PS50507"/>
    </source>
</evidence>
<reference evidence="5" key="1">
    <citation type="journal article" date="2020" name="Viruses">
        <title>Unmapped RNA Virus Diversity in Termites and their Symbionts.</title>
        <authorList>
            <person name="Lay C.L."/>
            <person name="Shi M."/>
            <person name="Bucek A."/>
            <person name="Bourguignon T."/>
            <person name="Lo N."/>
            <person name="Holmes E.C."/>
        </authorList>
    </citation>
    <scope>NUCLEOTIDE SEQUENCE</scope>
    <source>
        <strain evidence="5">8v_32</strain>
    </source>
</reference>
<reference evidence="5" key="2">
    <citation type="submission" date="2020-09" db="EMBL/GenBank/DDBJ databases">
        <authorList>
            <person name="Le Lay C."/>
            <person name="Shi M."/>
            <person name="Bucek A."/>
            <person name="Bourguignon T."/>
            <person name="Lo N."/>
            <person name="Holmes E.C."/>
        </authorList>
    </citation>
    <scope>NUCLEOTIDE SEQUENCE</scope>
    <source>
        <strain evidence="5">8v_32</strain>
    </source>
</reference>
<evidence type="ECO:0000256" key="2">
    <source>
        <dbReference type="ARBA" id="ARBA00022695"/>
    </source>
</evidence>
<dbReference type="InterPro" id="IPR043128">
    <property type="entry name" value="Rev_trsase/Diguanyl_cyclase"/>
</dbReference>
<name>A0A7T7K8T0_9VIRU</name>
<dbReference type="Pfam" id="PF00680">
    <property type="entry name" value="RdRP_1"/>
    <property type="match status" value="1"/>
</dbReference>
<dbReference type="Gene3D" id="3.30.70.270">
    <property type="match status" value="1"/>
</dbReference>
<accession>A0A7T7K8T0</accession>
<evidence type="ECO:0000256" key="3">
    <source>
        <dbReference type="ARBA" id="ARBA00022953"/>
    </source>
</evidence>
<organism evidence="5">
    <name type="scientific">Potsystermes virus</name>
    <dbReference type="NCBI Taxonomy" id="2796626"/>
    <lineage>
        <taxon>Viruses</taxon>
        <taxon>Riboviria</taxon>
    </lineage>
</organism>
<evidence type="ECO:0000313" key="5">
    <source>
        <dbReference type="EMBL" id="QQM16305.1"/>
    </source>
</evidence>
<dbReference type="SUPFAM" id="SSF56672">
    <property type="entry name" value="DNA/RNA polymerases"/>
    <property type="match status" value="1"/>
</dbReference>
<dbReference type="InterPro" id="IPR043502">
    <property type="entry name" value="DNA/RNA_pol_sf"/>
</dbReference>
<dbReference type="PROSITE" id="PS50507">
    <property type="entry name" value="RDRP_SSRNA_POS"/>
    <property type="match status" value="1"/>
</dbReference>
<dbReference type="InterPro" id="IPR001205">
    <property type="entry name" value="RNA-dir_pol_C"/>
</dbReference>
<evidence type="ECO:0000256" key="1">
    <source>
        <dbReference type="ARBA" id="ARBA00022679"/>
    </source>
</evidence>
<proteinExistence type="predicted"/>
<keyword evidence="1" id="KW-0808">Transferase</keyword>
<protein>
    <submittedName>
        <fullName evidence="5">Putative replicase</fullName>
    </submittedName>
</protein>